<evidence type="ECO:0000256" key="3">
    <source>
        <dbReference type="ARBA" id="ARBA00023125"/>
    </source>
</evidence>
<evidence type="ECO:0000256" key="4">
    <source>
        <dbReference type="ARBA" id="ARBA00023163"/>
    </source>
</evidence>
<dbReference type="InterPro" id="IPR000943">
    <property type="entry name" value="RNA_pol_sigma70"/>
</dbReference>
<dbReference type="GO" id="GO:0016987">
    <property type="term" value="F:sigma factor activity"/>
    <property type="evidence" value="ECO:0007669"/>
    <property type="project" value="UniProtKB-KW"/>
</dbReference>
<keyword evidence="2" id="KW-0731">Sigma factor</keyword>
<dbReference type="AlphaFoldDB" id="A0A1E8PXD7"/>
<feature type="domain" description="RNA polymerase sigma-70 region 2" evidence="6">
    <location>
        <begin position="41"/>
        <end position="109"/>
    </location>
</feature>
<dbReference type="PANTHER" id="PTHR30385:SF4">
    <property type="entry name" value="RNA POLYMERASE SIGMA-E FACTOR"/>
    <property type="match status" value="1"/>
</dbReference>
<proteinExistence type="predicted"/>
<dbReference type="Gene3D" id="1.20.120.1810">
    <property type="match status" value="1"/>
</dbReference>
<dbReference type="Pfam" id="PF04545">
    <property type="entry name" value="Sigma70_r4"/>
    <property type="match status" value="1"/>
</dbReference>
<dbReference type="EMBL" id="MCHX01000141">
    <property type="protein sequence ID" value="OFJ50354.1"/>
    <property type="molecule type" value="Genomic_DNA"/>
</dbReference>
<evidence type="ECO:0000256" key="2">
    <source>
        <dbReference type="ARBA" id="ARBA00023082"/>
    </source>
</evidence>
<accession>A0A1E8PXD7</accession>
<sequence>MNMTASEDSDIPYSDVPDMFRILQEHVPGTAAHKRQRDKIIERCMPIARNIARRYRNRGESDDDLLQTAHIGLVNAVNRYDVNSGTPFLAFAVPTIMGELRRHFRDRGWAVKVPRRLKDLSVRLRMAEQDLTLELNRAPTPSEIAAYTDIDRQEVVEGLVAMRAYRSLSAEQPMGTDDDGQTIGETLGFEDSRYERILDVETVRPLIAALPEKDKAILLMRFFDNMTQSQIAQRIGVSQMQVSRLLSRTLATLREQL</sequence>
<dbReference type="Proteomes" id="UP000178953">
    <property type="component" value="Unassembled WGS sequence"/>
</dbReference>
<keyword evidence="3" id="KW-0238">DNA-binding</keyword>
<evidence type="ECO:0000313" key="9">
    <source>
        <dbReference type="Proteomes" id="UP000178953"/>
    </source>
</evidence>
<dbReference type="Gene3D" id="1.10.10.10">
    <property type="entry name" value="Winged helix-like DNA-binding domain superfamily/Winged helix DNA-binding domain"/>
    <property type="match status" value="2"/>
</dbReference>
<dbReference type="InterPro" id="IPR007624">
    <property type="entry name" value="RNA_pol_sigma70_r3"/>
</dbReference>
<dbReference type="InterPro" id="IPR013325">
    <property type="entry name" value="RNA_pol_sigma_r2"/>
</dbReference>
<dbReference type="InterPro" id="IPR013324">
    <property type="entry name" value="RNA_pol_sigma_r3/r4-like"/>
</dbReference>
<dbReference type="CDD" id="cd06171">
    <property type="entry name" value="Sigma70_r4"/>
    <property type="match status" value="1"/>
</dbReference>
<keyword evidence="1" id="KW-0805">Transcription regulation</keyword>
<dbReference type="InterPro" id="IPR014284">
    <property type="entry name" value="RNA_pol_sigma-70_dom"/>
</dbReference>
<reference evidence="8 9" key="1">
    <citation type="submission" date="2016-09" db="EMBL/GenBank/DDBJ databases">
        <title>genome sequence of Mycobacterium sp. 739 SCH.</title>
        <authorList>
            <person name="Greninger A.L."/>
            <person name="Qin X."/>
            <person name="Jerome K."/>
            <person name="Vora S."/>
            <person name="Quinn K."/>
        </authorList>
    </citation>
    <scope>NUCLEOTIDE SEQUENCE [LARGE SCALE GENOMIC DNA]</scope>
    <source>
        <strain evidence="8 9">SCH</strain>
    </source>
</reference>
<feature type="domain" description="RNA polymerase sigma-70 region 3" evidence="5">
    <location>
        <begin position="122"/>
        <end position="181"/>
    </location>
</feature>
<protein>
    <submittedName>
        <fullName evidence="8">RNA polymerase subunit sigma</fullName>
    </submittedName>
</protein>
<dbReference type="GO" id="GO:0003677">
    <property type="term" value="F:DNA binding"/>
    <property type="evidence" value="ECO:0007669"/>
    <property type="project" value="UniProtKB-KW"/>
</dbReference>
<name>A0A1E8PXD7_9MYCO</name>
<dbReference type="GO" id="GO:0006352">
    <property type="term" value="P:DNA-templated transcription initiation"/>
    <property type="evidence" value="ECO:0007669"/>
    <property type="project" value="InterPro"/>
</dbReference>
<dbReference type="InterPro" id="IPR007627">
    <property type="entry name" value="RNA_pol_sigma70_r2"/>
</dbReference>
<evidence type="ECO:0000313" key="8">
    <source>
        <dbReference type="EMBL" id="OFJ50354.1"/>
    </source>
</evidence>
<keyword evidence="9" id="KW-1185">Reference proteome</keyword>
<evidence type="ECO:0000256" key="1">
    <source>
        <dbReference type="ARBA" id="ARBA00023015"/>
    </source>
</evidence>
<dbReference type="NCBIfam" id="TIGR02937">
    <property type="entry name" value="sigma70-ECF"/>
    <property type="match status" value="1"/>
</dbReference>
<feature type="domain" description="RNA polymerase sigma-70 region 4" evidence="7">
    <location>
        <begin position="207"/>
        <end position="255"/>
    </location>
</feature>
<dbReference type="Pfam" id="PF04539">
    <property type="entry name" value="Sigma70_r3"/>
    <property type="match status" value="1"/>
</dbReference>
<dbReference type="InterPro" id="IPR007630">
    <property type="entry name" value="RNA_pol_sigma70_r4"/>
</dbReference>
<dbReference type="InterPro" id="IPR036388">
    <property type="entry name" value="WH-like_DNA-bd_sf"/>
</dbReference>
<dbReference type="PRINTS" id="PR00046">
    <property type="entry name" value="SIGMA70FCT"/>
</dbReference>
<comment type="caution">
    <text evidence="8">The sequence shown here is derived from an EMBL/GenBank/DDBJ whole genome shotgun (WGS) entry which is preliminary data.</text>
</comment>
<dbReference type="SUPFAM" id="SSF88946">
    <property type="entry name" value="Sigma2 domain of RNA polymerase sigma factors"/>
    <property type="match status" value="1"/>
</dbReference>
<evidence type="ECO:0000259" key="7">
    <source>
        <dbReference type="Pfam" id="PF04545"/>
    </source>
</evidence>
<dbReference type="InterPro" id="IPR014322">
    <property type="entry name" value="RNA_pol_sigma-B/F/G"/>
</dbReference>
<evidence type="ECO:0000259" key="6">
    <source>
        <dbReference type="Pfam" id="PF04542"/>
    </source>
</evidence>
<dbReference type="RefSeq" id="WP_070356412.1">
    <property type="nucleotide sequence ID" value="NZ_CP043474.1"/>
</dbReference>
<gene>
    <name evidence="8" type="ORF">BEL07_28695</name>
</gene>
<dbReference type="SUPFAM" id="SSF88659">
    <property type="entry name" value="Sigma3 and sigma4 domains of RNA polymerase sigma factors"/>
    <property type="match status" value="2"/>
</dbReference>
<dbReference type="Pfam" id="PF04542">
    <property type="entry name" value="Sigma70_r2"/>
    <property type="match status" value="1"/>
</dbReference>
<organism evidence="8 9">
    <name type="scientific">Mycolicibacterium grossiae</name>
    <dbReference type="NCBI Taxonomy" id="1552759"/>
    <lineage>
        <taxon>Bacteria</taxon>
        <taxon>Bacillati</taxon>
        <taxon>Actinomycetota</taxon>
        <taxon>Actinomycetes</taxon>
        <taxon>Mycobacteriales</taxon>
        <taxon>Mycobacteriaceae</taxon>
        <taxon>Mycolicibacterium</taxon>
    </lineage>
</organism>
<dbReference type="NCBIfam" id="TIGR02980">
    <property type="entry name" value="SigBFG"/>
    <property type="match status" value="1"/>
</dbReference>
<keyword evidence="4" id="KW-0804">Transcription</keyword>
<evidence type="ECO:0000259" key="5">
    <source>
        <dbReference type="Pfam" id="PF04539"/>
    </source>
</evidence>
<dbReference type="PANTHER" id="PTHR30385">
    <property type="entry name" value="SIGMA FACTOR F FLAGELLAR"/>
    <property type="match status" value="1"/>
</dbReference>
<dbReference type="OrthoDB" id="9804285at2"/>